<organism evidence="11">
    <name type="scientific">bioreactor metagenome</name>
    <dbReference type="NCBI Taxonomy" id="1076179"/>
    <lineage>
        <taxon>unclassified sequences</taxon>
        <taxon>metagenomes</taxon>
        <taxon>ecological metagenomes</taxon>
    </lineage>
</organism>
<reference evidence="11" key="1">
    <citation type="submission" date="2019-08" db="EMBL/GenBank/DDBJ databases">
        <authorList>
            <person name="Kucharzyk K."/>
            <person name="Murdoch R.W."/>
            <person name="Higgins S."/>
            <person name="Loffler F."/>
        </authorList>
    </citation>
    <scope>NUCLEOTIDE SEQUENCE</scope>
</reference>
<keyword evidence="8" id="KW-0460">Magnesium</keyword>
<comment type="caution">
    <text evidence="11">The sequence shown here is derived from an EMBL/GenBank/DDBJ whole genome shotgun (WGS) entry which is preliminary data.</text>
</comment>
<evidence type="ECO:0000256" key="8">
    <source>
        <dbReference type="ARBA" id="ARBA00022842"/>
    </source>
</evidence>
<gene>
    <name evidence="11" type="primary">apbE_27</name>
    <name evidence="11" type="ORF">SDC9_94846</name>
</gene>
<protein>
    <recommendedName>
        <fullName evidence="3">FAD:protein FMN transferase</fullName>
        <ecNumber evidence="2">2.7.1.180</ecNumber>
    </recommendedName>
    <alternativeName>
        <fullName evidence="9">Flavin transferase</fullName>
    </alternativeName>
</protein>
<evidence type="ECO:0000256" key="2">
    <source>
        <dbReference type="ARBA" id="ARBA00011955"/>
    </source>
</evidence>
<dbReference type="AlphaFoldDB" id="A0A645AEM5"/>
<dbReference type="SUPFAM" id="SSF143631">
    <property type="entry name" value="ApbE-like"/>
    <property type="match status" value="1"/>
</dbReference>
<dbReference type="GO" id="GO:0016740">
    <property type="term" value="F:transferase activity"/>
    <property type="evidence" value="ECO:0007669"/>
    <property type="project" value="UniProtKB-KW"/>
</dbReference>
<evidence type="ECO:0000256" key="1">
    <source>
        <dbReference type="ARBA" id="ARBA00001946"/>
    </source>
</evidence>
<dbReference type="PANTHER" id="PTHR30040">
    <property type="entry name" value="THIAMINE BIOSYNTHESIS LIPOPROTEIN APBE"/>
    <property type="match status" value="1"/>
</dbReference>
<dbReference type="EMBL" id="VSSQ01011963">
    <property type="protein sequence ID" value="MPM48124.1"/>
    <property type="molecule type" value="Genomic_DNA"/>
</dbReference>
<evidence type="ECO:0000256" key="5">
    <source>
        <dbReference type="ARBA" id="ARBA00022679"/>
    </source>
</evidence>
<comment type="catalytic activity">
    <reaction evidence="10">
        <text>L-threonyl-[protein] + FAD = FMN-L-threonyl-[protein] + AMP + H(+)</text>
        <dbReference type="Rhea" id="RHEA:36847"/>
        <dbReference type="Rhea" id="RHEA-COMP:11060"/>
        <dbReference type="Rhea" id="RHEA-COMP:11061"/>
        <dbReference type="ChEBI" id="CHEBI:15378"/>
        <dbReference type="ChEBI" id="CHEBI:30013"/>
        <dbReference type="ChEBI" id="CHEBI:57692"/>
        <dbReference type="ChEBI" id="CHEBI:74257"/>
        <dbReference type="ChEBI" id="CHEBI:456215"/>
        <dbReference type="EC" id="2.7.1.180"/>
    </reaction>
</comment>
<dbReference type="PIRSF" id="PIRSF006268">
    <property type="entry name" value="ApbE"/>
    <property type="match status" value="1"/>
</dbReference>
<keyword evidence="4" id="KW-0285">Flavoprotein</keyword>
<dbReference type="PROSITE" id="PS51257">
    <property type="entry name" value="PROKAR_LIPOPROTEIN"/>
    <property type="match status" value="1"/>
</dbReference>
<keyword evidence="5 11" id="KW-0808">Transferase</keyword>
<dbReference type="PANTHER" id="PTHR30040:SF2">
    <property type="entry name" value="FAD:PROTEIN FMN TRANSFERASE"/>
    <property type="match status" value="1"/>
</dbReference>
<name>A0A645AEM5_9ZZZZ</name>
<dbReference type="GO" id="GO:0046872">
    <property type="term" value="F:metal ion binding"/>
    <property type="evidence" value="ECO:0007669"/>
    <property type="project" value="UniProtKB-KW"/>
</dbReference>
<evidence type="ECO:0000256" key="6">
    <source>
        <dbReference type="ARBA" id="ARBA00022723"/>
    </source>
</evidence>
<evidence type="ECO:0000313" key="11">
    <source>
        <dbReference type="EMBL" id="MPM48124.1"/>
    </source>
</evidence>
<evidence type="ECO:0000256" key="10">
    <source>
        <dbReference type="ARBA" id="ARBA00048540"/>
    </source>
</evidence>
<evidence type="ECO:0000256" key="7">
    <source>
        <dbReference type="ARBA" id="ARBA00022827"/>
    </source>
</evidence>
<dbReference type="Pfam" id="PF02424">
    <property type="entry name" value="ApbE"/>
    <property type="match status" value="1"/>
</dbReference>
<dbReference type="InterPro" id="IPR024932">
    <property type="entry name" value="ApbE"/>
</dbReference>
<keyword evidence="7" id="KW-0274">FAD</keyword>
<accession>A0A645AEM5</accession>
<sequence>MKRIIAVLSAFFLLLSMTACVKTEDPQQPVDVPVYEKTIFAMDTVMTFKVYGEGTEPVLDECEALIRQVEDEISKTIDSSDIYKLNASNGQPTKVAPETAALLAAANEYSRRTGGAFDITVEPLVALWNVGGGRTVPPTQAEIDPLMGMVGFRRMSVDGDTVTLDGCRIDLGAIGKGYVSDKLYALLKSHENVKGALFSLGGNVGVIGTKQGDKPFVIGVRDPKGQPSDYLGYIELSDMFVVSSGDYERFFEYDGTIYHHIIDPATGAPSRSDIKEVSIVCDDGTYADALSTALFVMGTEKAMKYYEDNKDFEAVFVTQDSKVFVTDGLKDKFTFTGAEAGYTYE</sequence>
<evidence type="ECO:0000256" key="9">
    <source>
        <dbReference type="ARBA" id="ARBA00031306"/>
    </source>
</evidence>
<dbReference type="EC" id="2.7.1.180" evidence="2"/>
<evidence type="ECO:0000256" key="4">
    <source>
        <dbReference type="ARBA" id="ARBA00022630"/>
    </source>
</evidence>
<comment type="cofactor">
    <cofactor evidence="1">
        <name>Mg(2+)</name>
        <dbReference type="ChEBI" id="CHEBI:18420"/>
    </cofactor>
</comment>
<proteinExistence type="predicted"/>
<dbReference type="Gene3D" id="3.10.520.10">
    <property type="entry name" value="ApbE-like domains"/>
    <property type="match status" value="1"/>
</dbReference>
<evidence type="ECO:0000256" key="3">
    <source>
        <dbReference type="ARBA" id="ARBA00016337"/>
    </source>
</evidence>
<dbReference type="InterPro" id="IPR003374">
    <property type="entry name" value="ApbE-like_sf"/>
</dbReference>
<keyword evidence="6" id="KW-0479">Metal-binding</keyword>